<dbReference type="GO" id="GO:0003677">
    <property type="term" value="F:DNA binding"/>
    <property type="evidence" value="ECO:0007669"/>
    <property type="project" value="UniProtKB-UniRule"/>
</dbReference>
<dbReference type="GeneID" id="75111565"/>
<dbReference type="Proteomes" id="UP000283429">
    <property type="component" value="Unassembled WGS sequence"/>
</dbReference>
<evidence type="ECO:0000313" key="4">
    <source>
        <dbReference type="EMBL" id="ALK83993.1"/>
    </source>
</evidence>
<evidence type="ECO:0000313" key="8">
    <source>
        <dbReference type="Proteomes" id="UP000283429"/>
    </source>
</evidence>
<dbReference type="InterPro" id="IPR001647">
    <property type="entry name" value="HTH_TetR"/>
</dbReference>
<dbReference type="Gene3D" id="1.10.357.10">
    <property type="entry name" value="Tetracycline Repressor, domain 2"/>
    <property type="match status" value="1"/>
</dbReference>
<dbReference type="SUPFAM" id="SSF46689">
    <property type="entry name" value="Homeodomain-like"/>
    <property type="match status" value="1"/>
</dbReference>
<evidence type="ECO:0000256" key="1">
    <source>
        <dbReference type="ARBA" id="ARBA00023125"/>
    </source>
</evidence>
<evidence type="ECO:0000256" key="2">
    <source>
        <dbReference type="PROSITE-ProRule" id="PRU00335"/>
    </source>
</evidence>
<dbReference type="EMBL" id="QSJM01000058">
    <property type="protein sequence ID" value="RHD75927.1"/>
    <property type="molecule type" value="Genomic_DNA"/>
</dbReference>
<dbReference type="EMBL" id="JAHPYS010000003">
    <property type="protein sequence ID" value="MBU9137621.1"/>
    <property type="molecule type" value="Genomic_DNA"/>
</dbReference>
<feature type="DNA-binding region" description="H-T-H motif" evidence="2">
    <location>
        <begin position="26"/>
        <end position="45"/>
    </location>
</feature>
<sequence length="176" mass="20646">MDPNLKQRIIDEAYVLFLTKGMKQTSFCDVAAAVHKSKGAVMHYFSSKRHLIDTVVKMRFFPASQLSPEMDYLEGRRWDEFLRSYKNPIERVIDSFPEKLEGNGLMYYMQFVSSANEYMDEFPQMYHELLAREQDFLFNAVVVIHKQSVDDIQVFSRQLFENSIGKTFGALLFQIQ</sequence>
<feature type="domain" description="HTH tetR-type" evidence="3">
    <location>
        <begin position="3"/>
        <end position="63"/>
    </location>
</feature>
<dbReference type="Proteomes" id="UP000736888">
    <property type="component" value="Unassembled WGS sequence"/>
</dbReference>
<evidence type="ECO:0000313" key="7">
    <source>
        <dbReference type="Proteomes" id="UP000061587"/>
    </source>
</evidence>
<dbReference type="Pfam" id="PF00440">
    <property type="entry name" value="TetR_N"/>
    <property type="match status" value="1"/>
</dbReference>
<dbReference type="InterPro" id="IPR009057">
    <property type="entry name" value="Homeodomain-like_sf"/>
</dbReference>
<reference evidence="7" key="1">
    <citation type="submission" date="2015-10" db="EMBL/GenBank/DDBJ databases">
        <title>Extensive mobilome-driven genome diversification in gut-associated Bacteroides vulgatus mpk.</title>
        <authorList>
            <person name="Beier S."/>
            <person name="Lange A."/>
            <person name="Huson D.H."/>
            <person name="Frick J.-S."/>
            <person name="Autenrieth I.B."/>
        </authorList>
    </citation>
    <scope>NUCLEOTIDE SEQUENCE [LARGE SCALE GENOMIC DNA]</scope>
    <source>
        <strain evidence="7">mpk</strain>
    </source>
</reference>
<evidence type="ECO:0000313" key="5">
    <source>
        <dbReference type="EMBL" id="MBU9137621.1"/>
    </source>
</evidence>
<dbReference type="Proteomes" id="UP000061587">
    <property type="component" value="Chromosome"/>
</dbReference>
<dbReference type="RefSeq" id="WP_005682877.1">
    <property type="nucleotide sequence ID" value="NZ_CP181425.1"/>
</dbReference>
<dbReference type="AlphaFoldDB" id="A0A0P0LHZ2"/>
<gene>
    <name evidence="4" type="ORF">BvMPK_1386</name>
    <name evidence="6" type="ORF">DW783_16765</name>
    <name evidence="5" type="ORF">KTG10_02450</name>
</gene>
<dbReference type="PATRIC" id="fig|821.40.peg.1643"/>
<reference evidence="6 8" key="3">
    <citation type="submission" date="2018-08" db="EMBL/GenBank/DDBJ databases">
        <title>A genome reference for cultivated species of the human gut microbiota.</title>
        <authorList>
            <person name="Zou Y."/>
            <person name="Xue W."/>
            <person name="Luo G."/>
        </authorList>
    </citation>
    <scope>NUCLEOTIDE SEQUENCE [LARGE SCALE GENOMIC DNA]</scope>
    <source>
        <strain evidence="6 8">AM30-40</strain>
    </source>
</reference>
<evidence type="ECO:0000259" key="3">
    <source>
        <dbReference type="PROSITE" id="PS50977"/>
    </source>
</evidence>
<name>A0A0P0LHZ2_PHOVU</name>
<organism evidence="4 7">
    <name type="scientific">Phocaeicola vulgatus</name>
    <name type="common">Bacteroides vulgatus</name>
    <dbReference type="NCBI Taxonomy" id="821"/>
    <lineage>
        <taxon>Bacteria</taxon>
        <taxon>Pseudomonadati</taxon>
        <taxon>Bacteroidota</taxon>
        <taxon>Bacteroidia</taxon>
        <taxon>Bacteroidales</taxon>
        <taxon>Bacteroidaceae</taxon>
        <taxon>Phocaeicola</taxon>
    </lineage>
</organism>
<reference evidence="5" key="4">
    <citation type="submission" date="2021-06" db="EMBL/GenBank/DDBJ databases">
        <title>Collection of gut derived symbiotic bacterial strains cultured from healthy donors.</title>
        <authorList>
            <person name="Lin H."/>
            <person name="Littmann E."/>
            <person name="Pamer E.G."/>
        </authorList>
    </citation>
    <scope>NUCLEOTIDE SEQUENCE</scope>
    <source>
        <strain evidence="5">MSK.6.33</strain>
    </source>
</reference>
<reference evidence="4 7" key="2">
    <citation type="journal article" date="2016" name="Genome Biol. Evol.">
        <title>Extensive mobilome-driven genome diversification in mouse gut-associated Bacteroides vulgatus mpk.</title>
        <authorList>
            <person name="Lange A."/>
            <person name="Beier S."/>
            <person name="Steimle A."/>
            <person name="Autenrieth I.B."/>
            <person name="Huson D.H."/>
            <person name="Frick J.S."/>
        </authorList>
    </citation>
    <scope>NUCLEOTIDE SEQUENCE [LARGE SCALE GENOMIC DNA]</scope>
    <source>
        <strain evidence="4">Mpk</strain>
        <strain evidence="7">mpk</strain>
    </source>
</reference>
<dbReference type="EMBL" id="CP013020">
    <property type="protein sequence ID" value="ALK83993.1"/>
    <property type="molecule type" value="Genomic_DNA"/>
</dbReference>
<keyword evidence="1 2" id="KW-0238">DNA-binding</keyword>
<accession>A0A0P0LHZ2</accession>
<proteinExistence type="predicted"/>
<evidence type="ECO:0000313" key="6">
    <source>
        <dbReference type="EMBL" id="RHD75927.1"/>
    </source>
</evidence>
<dbReference type="PROSITE" id="PS50977">
    <property type="entry name" value="HTH_TETR_2"/>
    <property type="match status" value="1"/>
</dbReference>
<protein>
    <submittedName>
        <fullName evidence="5">TetR/AcrR family transcriptional regulator</fullName>
    </submittedName>
    <submittedName>
        <fullName evidence="4">Transcriptional Regulator TetR Family</fullName>
    </submittedName>
</protein>